<dbReference type="Proteomes" id="UP000008206">
    <property type="component" value="Plasmid Cy782201"/>
</dbReference>
<dbReference type="Gene3D" id="3.30.450.20">
    <property type="entry name" value="PAS domain"/>
    <property type="match status" value="1"/>
</dbReference>
<proteinExistence type="predicted"/>
<dbReference type="RefSeq" id="WP_013334558.1">
    <property type="nucleotide sequence ID" value="NC_014533.1"/>
</dbReference>
<dbReference type="OrthoDB" id="442691at2"/>
<dbReference type="SMART" id="SM01079">
    <property type="entry name" value="CHASE"/>
    <property type="match status" value="1"/>
</dbReference>
<dbReference type="SUPFAM" id="SSF141868">
    <property type="entry name" value="EAL domain-like"/>
    <property type="match status" value="1"/>
</dbReference>
<keyword evidence="4 5" id="KW-0472">Membrane</keyword>
<dbReference type="PANTHER" id="PTHR44757:SF2">
    <property type="entry name" value="BIOFILM ARCHITECTURE MAINTENANCE PROTEIN MBAA"/>
    <property type="match status" value="1"/>
</dbReference>
<dbReference type="SMART" id="SM00086">
    <property type="entry name" value="PAC"/>
    <property type="match status" value="1"/>
</dbReference>
<comment type="subcellular location">
    <subcellularLocation>
        <location evidence="1">Membrane</location>
    </subcellularLocation>
</comment>
<dbReference type="SUPFAM" id="SSF55073">
    <property type="entry name" value="Nucleotide cyclase"/>
    <property type="match status" value="1"/>
</dbReference>
<dbReference type="InterPro" id="IPR052155">
    <property type="entry name" value="Biofilm_reg_signaling"/>
</dbReference>
<dbReference type="InterPro" id="IPR000700">
    <property type="entry name" value="PAS-assoc_C"/>
</dbReference>
<dbReference type="InterPro" id="IPR035919">
    <property type="entry name" value="EAL_sf"/>
</dbReference>
<dbReference type="InterPro" id="IPR001610">
    <property type="entry name" value="PAC"/>
</dbReference>
<dbReference type="SUPFAM" id="SSF55785">
    <property type="entry name" value="PYP-like sensor domain (PAS domain)"/>
    <property type="match status" value="1"/>
</dbReference>
<evidence type="ECO:0000256" key="5">
    <source>
        <dbReference type="SAM" id="Phobius"/>
    </source>
</evidence>
<dbReference type="InterPro" id="IPR001633">
    <property type="entry name" value="EAL_dom"/>
</dbReference>
<evidence type="ECO:0000259" key="7">
    <source>
        <dbReference type="PROSITE" id="PS50113"/>
    </source>
</evidence>
<accession>E0ULH8</accession>
<dbReference type="GO" id="GO:0016020">
    <property type="term" value="C:membrane"/>
    <property type="evidence" value="ECO:0007669"/>
    <property type="project" value="UniProtKB-SubCell"/>
</dbReference>
<dbReference type="EMBL" id="CP002199">
    <property type="protein sequence ID" value="ADN17808.1"/>
    <property type="molecule type" value="Genomic_DNA"/>
</dbReference>
<evidence type="ECO:0000313" key="11">
    <source>
        <dbReference type="EMBL" id="ADN17808.1"/>
    </source>
</evidence>
<dbReference type="InterPro" id="IPR006189">
    <property type="entry name" value="CHASE_dom"/>
</dbReference>
<sequence length="1152" mass="130990">MNKKGENPKPRLGKKSKKIQWYSWLLPLVLLIVLGTGISIIIWLEQIENLQLRQELLLQVKAIAQMIAPEQIESLSFTDKDKTNSQFLRLRGQMMAYSQSFGYRSIYSMAIKNNQIVFGPESLLEKDPLASPPGTIYQQPPTQLQAALHSSQAGTVGPYKDEYGQFITAYAPVIASDSGKVLMLVAMDVEVAEWQKQINRLKLLPEIFMAIVLAMLSLIALILKKREKLTPYYQKKLRHIEIYVSVMCGLVFTITMTWLVTKSEFYARQSLFTQIAEAKASKVVYELKKVENNLSSLARFFESSKWVSLPEFNYYTASLVDKNIVKAWAWVPRVAVTEKEKFESEAQLEGLTNFSIFQKDAPGQKASSLNQQEFDPIFYVEPNETNKAIFGYDLASFSSASLAETIQTGLPTVTEFLRRQNQTENAKEIVIYYPVFDREKIRKNQNNKSLFSSSIKGFVIAVLPLKPFVQQTITPSGEEQTSVYLNWLEIQINQPIQWLVKSHQRYYESPALIKTLLKEPKNNFSLIYPLFLADKAYGIFAEPGPAFVKTDLKYTGIIAATVGILLTGVLTNVVVTLTHRRTQLEQQIQLRTAELKKMAERLRLALEAANQGIFDFDLLTNQATVSPEYALILDYNPEKFQETFSSLIERTHEDDREKIMAMYEAYLNGKISQHNLEFRQKTATGNWKWIMSVGKIVQWDAQHQPIRLLGTHTDITGHKQSEAKIKHLAYYDPLTSLANRRLFLEHLESALSVARSKGEYGAILFIDLDQFKTLNDARGHDAGDHLLIEVAKRLKQSVRKSDTVARLGGDEFVVLLPQLHHEPTTAAHLSREVAEKVRQKLSTPFVFQHEEFIISASIGITIFPKANETVSDLLKEADTAMYQVKEKGRNGVCFFDTTMLVQVESRFTLEKELRRALERQEFRLYLQPQVDINERIVGAEVLLRWQHPSLGLVPPCAFIPLAEDTGLIISIGEWVLQQACFFLADFQAKNPDFHLSVNISPRQLSQAEFVSNLKQIINITAVQANSLTLEITERLIIQDVDYVSSVMSKLQDLGINLSLDDFGTGYSSLAYLKRLPLNEIKIDKNFVQDIGNYSNHAPLIEAILAVARHFNLTVVAEGVETIEQANFLKKRGCHFYQGYLYGKPQPLETFKI</sequence>
<evidence type="ECO:0000256" key="2">
    <source>
        <dbReference type="ARBA" id="ARBA00022692"/>
    </source>
</evidence>
<dbReference type="PROSITE" id="PS50839">
    <property type="entry name" value="CHASE"/>
    <property type="match status" value="1"/>
</dbReference>
<keyword evidence="3 5" id="KW-1133">Transmembrane helix</keyword>
<feature type="transmembrane region" description="Helical" evidence="5">
    <location>
        <begin position="21"/>
        <end position="44"/>
    </location>
</feature>
<dbReference type="Gene3D" id="3.20.20.450">
    <property type="entry name" value="EAL domain"/>
    <property type="match status" value="1"/>
</dbReference>
<dbReference type="CDD" id="cd01948">
    <property type="entry name" value="EAL"/>
    <property type="match status" value="1"/>
</dbReference>
<evidence type="ECO:0000259" key="6">
    <source>
        <dbReference type="PROSITE" id="PS50112"/>
    </source>
</evidence>
<dbReference type="Pfam" id="PF00563">
    <property type="entry name" value="EAL"/>
    <property type="match status" value="1"/>
</dbReference>
<keyword evidence="2 5" id="KW-0812">Transmembrane</keyword>
<dbReference type="Pfam" id="PF08447">
    <property type="entry name" value="PAS_3"/>
    <property type="match status" value="1"/>
</dbReference>
<dbReference type="InterPro" id="IPR013655">
    <property type="entry name" value="PAS_fold_3"/>
</dbReference>
<organism evidence="11 12">
    <name type="scientific">Gloeothece verrucosa (strain PCC 7822)</name>
    <name type="common">Cyanothece sp. (strain PCC 7822)</name>
    <dbReference type="NCBI Taxonomy" id="497965"/>
    <lineage>
        <taxon>Bacteria</taxon>
        <taxon>Bacillati</taxon>
        <taxon>Cyanobacteriota</taxon>
        <taxon>Cyanophyceae</taxon>
        <taxon>Oscillatoriophycideae</taxon>
        <taxon>Chroococcales</taxon>
        <taxon>Aphanothecaceae</taxon>
        <taxon>Gloeothece</taxon>
        <taxon>Gloeothece verrucosa</taxon>
    </lineage>
</organism>
<evidence type="ECO:0000256" key="4">
    <source>
        <dbReference type="ARBA" id="ARBA00023136"/>
    </source>
</evidence>
<keyword evidence="11" id="KW-0614">Plasmid</keyword>
<evidence type="ECO:0000259" key="10">
    <source>
        <dbReference type="PROSITE" id="PS50887"/>
    </source>
</evidence>
<dbReference type="CDD" id="cd01949">
    <property type="entry name" value="GGDEF"/>
    <property type="match status" value="1"/>
</dbReference>
<dbReference type="NCBIfam" id="TIGR00254">
    <property type="entry name" value="GGDEF"/>
    <property type="match status" value="1"/>
</dbReference>
<dbReference type="PROSITE" id="PS50887">
    <property type="entry name" value="GGDEF"/>
    <property type="match status" value="1"/>
</dbReference>
<feature type="domain" description="EAL" evidence="9">
    <location>
        <begin position="906"/>
        <end position="1152"/>
    </location>
</feature>
<dbReference type="CDD" id="cd00130">
    <property type="entry name" value="PAS"/>
    <property type="match status" value="1"/>
</dbReference>
<dbReference type="NCBIfam" id="TIGR00229">
    <property type="entry name" value="sensory_box"/>
    <property type="match status" value="1"/>
</dbReference>
<dbReference type="InterPro" id="IPR000160">
    <property type="entry name" value="GGDEF_dom"/>
</dbReference>
<feature type="domain" description="PAC" evidence="7">
    <location>
        <begin position="674"/>
        <end position="727"/>
    </location>
</feature>
<dbReference type="SMART" id="SM00091">
    <property type="entry name" value="PAS"/>
    <property type="match status" value="1"/>
</dbReference>
<dbReference type="Gene3D" id="3.30.450.350">
    <property type="entry name" value="CHASE domain"/>
    <property type="match status" value="1"/>
</dbReference>
<reference evidence="12" key="1">
    <citation type="journal article" date="2011" name="MBio">
        <title>Novel metabolic attributes of the genus Cyanothece, comprising a group of unicellular nitrogen-fixing Cyanobacteria.</title>
        <authorList>
            <person name="Bandyopadhyay A."/>
            <person name="Elvitigala T."/>
            <person name="Welsh E."/>
            <person name="Stockel J."/>
            <person name="Liberton M."/>
            <person name="Min H."/>
            <person name="Sherman L.A."/>
            <person name="Pakrasi H.B."/>
        </authorList>
    </citation>
    <scope>NUCLEOTIDE SEQUENCE [LARGE SCALE GENOMIC DNA]</scope>
    <source>
        <strain evidence="12">PCC 7822</strain>
        <plasmid evidence="12">Cy782201</plasmid>
    </source>
</reference>
<protein>
    <submittedName>
        <fullName evidence="11">Diguanylate cyclase/phosphodiesterase with PAS/PAC and Chase sensor(S)</fullName>
    </submittedName>
</protein>
<evidence type="ECO:0000256" key="1">
    <source>
        <dbReference type="ARBA" id="ARBA00004370"/>
    </source>
</evidence>
<feature type="domain" description="PAS" evidence="6">
    <location>
        <begin position="598"/>
        <end position="670"/>
    </location>
</feature>
<keyword evidence="12" id="KW-1185">Reference proteome</keyword>
<dbReference type="GO" id="GO:0007165">
    <property type="term" value="P:signal transduction"/>
    <property type="evidence" value="ECO:0007669"/>
    <property type="project" value="UniProtKB-ARBA"/>
</dbReference>
<feature type="domain" description="CHASE" evidence="8">
    <location>
        <begin position="303"/>
        <end position="473"/>
    </location>
</feature>
<dbReference type="PROSITE" id="PS50112">
    <property type="entry name" value="PAS"/>
    <property type="match status" value="1"/>
</dbReference>
<dbReference type="PROSITE" id="PS50883">
    <property type="entry name" value="EAL"/>
    <property type="match status" value="1"/>
</dbReference>
<dbReference type="InterPro" id="IPR035965">
    <property type="entry name" value="PAS-like_dom_sf"/>
</dbReference>
<dbReference type="PANTHER" id="PTHR44757">
    <property type="entry name" value="DIGUANYLATE CYCLASE DGCP"/>
    <property type="match status" value="1"/>
</dbReference>
<dbReference type="InterPro" id="IPR042240">
    <property type="entry name" value="CHASE_sf"/>
</dbReference>
<name>E0ULH8_GLOV7</name>
<dbReference type="InterPro" id="IPR029787">
    <property type="entry name" value="Nucleotide_cyclase"/>
</dbReference>
<dbReference type="Pfam" id="PF00990">
    <property type="entry name" value="GGDEF"/>
    <property type="match status" value="1"/>
</dbReference>
<geneLocation type="plasmid" evidence="11 12">
    <name>Cy782201</name>
</geneLocation>
<dbReference type="AlphaFoldDB" id="E0ULH8"/>
<evidence type="ECO:0000313" key="12">
    <source>
        <dbReference type="Proteomes" id="UP000008206"/>
    </source>
</evidence>
<dbReference type="KEGG" id="cyj:Cyan7822_5955"/>
<dbReference type="SMART" id="SM00052">
    <property type="entry name" value="EAL"/>
    <property type="match status" value="1"/>
</dbReference>
<dbReference type="InterPro" id="IPR000014">
    <property type="entry name" value="PAS"/>
</dbReference>
<dbReference type="PROSITE" id="PS50113">
    <property type="entry name" value="PAC"/>
    <property type="match status" value="1"/>
</dbReference>
<dbReference type="Pfam" id="PF03924">
    <property type="entry name" value="CHASE"/>
    <property type="match status" value="1"/>
</dbReference>
<evidence type="ECO:0000259" key="9">
    <source>
        <dbReference type="PROSITE" id="PS50883"/>
    </source>
</evidence>
<dbReference type="SMART" id="SM00267">
    <property type="entry name" value="GGDEF"/>
    <property type="match status" value="1"/>
</dbReference>
<feature type="domain" description="GGDEF" evidence="10">
    <location>
        <begin position="759"/>
        <end position="897"/>
    </location>
</feature>
<dbReference type="FunFam" id="3.20.20.450:FF:000001">
    <property type="entry name" value="Cyclic di-GMP phosphodiesterase yahA"/>
    <property type="match status" value="1"/>
</dbReference>
<feature type="transmembrane region" description="Helical" evidence="5">
    <location>
        <begin position="203"/>
        <end position="222"/>
    </location>
</feature>
<dbReference type="HOGENOM" id="CLU_276318_0_0_3"/>
<dbReference type="Gene3D" id="3.30.70.270">
    <property type="match status" value="1"/>
</dbReference>
<evidence type="ECO:0000259" key="8">
    <source>
        <dbReference type="PROSITE" id="PS50839"/>
    </source>
</evidence>
<dbReference type="GO" id="GO:0003824">
    <property type="term" value="F:catalytic activity"/>
    <property type="evidence" value="ECO:0007669"/>
    <property type="project" value="UniProtKB-ARBA"/>
</dbReference>
<feature type="transmembrane region" description="Helical" evidence="5">
    <location>
        <begin position="242"/>
        <end position="260"/>
    </location>
</feature>
<dbReference type="FunFam" id="3.30.70.270:FF:000001">
    <property type="entry name" value="Diguanylate cyclase domain protein"/>
    <property type="match status" value="1"/>
</dbReference>
<evidence type="ECO:0000256" key="3">
    <source>
        <dbReference type="ARBA" id="ARBA00022989"/>
    </source>
</evidence>
<gene>
    <name evidence="11" type="ordered locus">Cyan7822_5955</name>
</gene>
<dbReference type="InterPro" id="IPR043128">
    <property type="entry name" value="Rev_trsase/Diguanyl_cyclase"/>
</dbReference>